<dbReference type="PRINTS" id="PR00301">
    <property type="entry name" value="HEATSHOCK70"/>
</dbReference>
<evidence type="ECO:0000313" key="9">
    <source>
        <dbReference type="Proteomes" id="UP000806528"/>
    </source>
</evidence>
<evidence type="ECO:0000256" key="5">
    <source>
        <dbReference type="ARBA" id="ARBA00023016"/>
    </source>
</evidence>
<proteinExistence type="inferred from homology"/>
<accession>A0ABR9P7L7</accession>
<evidence type="ECO:0000256" key="7">
    <source>
        <dbReference type="RuleBase" id="RU003322"/>
    </source>
</evidence>
<reference evidence="8 9" key="1">
    <citation type="submission" date="2020-09" db="EMBL/GenBank/DDBJ databases">
        <title>Diversity and distribution of actinomycetes associated with coral in the coast of Hainan.</title>
        <authorList>
            <person name="Li F."/>
        </authorList>
    </citation>
    <scope>NUCLEOTIDE SEQUENCE [LARGE SCALE GENOMIC DNA]</scope>
    <source>
        <strain evidence="8 9">HNM0947</strain>
    </source>
</reference>
<dbReference type="InterPro" id="IPR018181">
    <property type="entry name" value="Heat_shock_70_CS"/>
</dbReference>
<dbReference type="Gene3D" id="3.30.420.40">
    <property type="match status" value="2"/>
</dbReference>
<keyword evidence="5" id="KW-0346">Stress response</keyword>
<evidence type="ECO:0000313" key="8">
    <source>
        <dbReference type="EMBL" id="MBE2999821.1"/>
    </source>
</evidence>
<name>A0ABR9P7L7_9ACTN</name>
<dbReference type="InterPro" id="IPR029047">
    <property type="entry name" value="HSP70_peptide-bd_sf"/>
</dbReference>
<organism evidence="8 9">
    <name type="scientific">Nocardiopsis coralli</name>
    <dbReference type="NCBI Taxonomy" id="2772213"/>
    <lineage>
        <taxon>Bacteria</taxon>
        <taxon>Bacillati</taxon>
        <taxon>Actinomycetota</taxon>
        <taxon>Actinomycetes</taxon>
        <taxon>Streptosporangiales</taxon>
        <taxon>Nocardiopsidaceae</taxon>
        <taxon>Nocardiopsis</taxon>
    </lineage>
</organism>
<keyword evidence="2" id="KW-0597">Phosphoprotein</keyword>
<comment type="caution">
    <text evidence="8">The sequence shown here is derived from an EMBL/GenBank/DDBJ whole genome shotgun (WGS) entry which is preliminary data.</text>
</comment>
<comment type="similarity">
    <text evidence="1 7">Belongs to the heat shock protein 70 family.</text>
</comment>
<evidence type="ECO:0000256" key="6">
    <source>
        <dbReference type="ARBA" id="ARBA00023186"/>
    </source>
</evidence>
<keyword evidence="6" id="KW-0143">Chaperone</keyword>
<evidence type="ECO:0000256" key="4">
    <source>
        <dbReference type="ARBA" id="ARBA00022840"/>
    </source>
</evidence>
<dbReference type="EMBL" id="JADBGI010000011">
    <property type="protein sequence ID" value="MBE2999821.1"/>
    <property type="molecule type" value="Genomic_DNA"/>
</dbReference>
<dbReference type="RefSeq" id="WP_193122441.1">
    <property type="nucleotide sequence ID" value="NZ_JADBGI010000011.1"/>
</dbReference>
<dbReference type="PROSITE" id="PS00329">
    <property type="entry name" value="HSP70_2"/>
    <property type="match status" value="1"/>
</dbReference>
<protein>
    <submittedName>
        <fullName evidence="8">Hsp70 family protein</fullName>
    </submittedName>
</protein>
<evidence type="ECO:0000256" key="1">
    <source>
        <dbReference type="ARBA" id="ARBA00007381"/>
    </source>
</evidence>
<dbReference type="CDD" id="cd24029">
    <property type="entry name" value="ASKHA_NBD_HSP70_DnaK_HscA_HscC"/>
    <property type="match status" value="1"/>
</dbReference>
<keyword evidence="9" id="KW-1185">Reference proteome</keyword>
<dbReference type="Gene3D" id="2.60.34.10">
    <property type="entry name" value="Substrate Binding Domain Of DNAk, Chain A, domain 1"/>
    <property type="match status" value="1"/>
</dbReference>
<dbReference type="PROSITE" id="PS00297">
    <property type="entry name" value="HSP70_1"/>
    <property type="match status" value="1"/>
</dbReference>
<keyword evidence="4 7" id="KW-0067">ATP-binding</keyword>
<dbReference type="Pfam" id="PF00012">
    <property type="entry name" value="HSP70"/>
    <property type="match status" value="2"/>
</dbReference>
<evidence type="ECO:0000256" key="2">
    <source>
        <dbReference type="ARBA" id="ARBA00022553"/>
    </source>
</evidence>
<gene>
    <name evidence="8" type="ORF">IDM40_14055</name>
</gene>
<keyword evidence="3 7" id="KW-0547">Nucleotide-binding</keyword>
<dbReference type="InterPro" id="IPR013126">
    <property type="entry name" value="Hsp_70_fam"/>
</dbReference>
<dbReference type="InterPro" id="IPR043129">
    <property type="entry name" value="ATPase_NBD"/>
</dbReference>
<dbReference type="SUPFAM" id="SSF53067">
    <property type="entry name" value="Actin-like ATPase domain"/>
    <property type="match status" value="2"/>
</dbReference>
<sequence length="527" mass="56571">MGDSVYGIDLGTTYSGIARINDLGQAEIVLNYDSNPTTPSVVYFEGENNIVVGEEAKRVQRSAPDHACSLIKRHMGTSYPQEFHGDRYTPESISALILKELVATANNESGQEIGRAVITVPAYFGVKEKEATRQAGQIAGLDVVGIVTEPVAAALSLGIRGENPETVLVYDLGGGTFDTTVLRAEAGRVEVVAVDGNKTLGGADWDSALAQLIVEKFVRAAGLGDEDPLLDEEFEAELLGQVEETKKSLTKREKATVRCRYGDHDEKVEVTRAEFEEATRHLVGQTLEIAQRTVATAEEKVPGLSVDRVLLVGGSAKMPMVETALRDQLGWDPARSDFDLAVAKGAAVYGQAAVDEVLSTDGSEVEVPKGAEKRYFLGDSRSLSVTNVLSRGLGVQFMDEEKDREYVSFLVHANDAIPAQPAPITAETLVDNQERVAITLCEQGGELESEAPEDNEVLQEKMLPIPPLPKGAPVEITLTVTAEGLARVHAYDPAGDRSIDVEAQVSVLSQDEVAQAVKQVSGLSLRS</sequence>
<dbReference type="SUPFAM" id="SSF100920">
    <property type="entry name" value="Heat shock protein 70kD (HSP70), peptide-binding domain"/>
    <property type="match status" value="1"/>
</dbReference>
<dbReference type="Proteomes" id="UP000806528">
    <property type="component" value="Unassembled WGS sequence"/>
</dbReference>
<dbReference type="PANTHER" id="PTHR19375">
    <property type="entry name" value="HEAT SHOCK PROTEIN 70KDA"/>
    <property type="match status" value="1"/>
</dbReference>
<evidence type="ECO:0000256" key="3">
    <source>
        <dbReference type="ARBA" id="ARBA00022741"/>
    </source>
</evidence>
<dbReference type="Gene3D" id="3.90.640.10">
    <property type="entry name" value="Actin, Chain A, domain 4"/>
    <property type="match status" value="1"/>
</dbReference>